<proteinExistence type="predicted"/>
<dbReference type="GeneID" id="120258010"/>
<feature type="compositionally biased region" description="Polar residues" evidence="1">
    <location>
        <begin position="119"/>
        <end position="129"/>
    </location>
</feature>
<evidence type="ECO:0000313" key="3">
    <source>
        <dbReference type="RefSeq" id="XP_039121280.1"/>
    </source>
</evidence>
<gene>
    <name evidence="3" type="primary">LOC120258010</name>
</gene>
<feature type="region of interest" description="Disordered" evidence="1">
    <location>
        <begin position="117"/>
        <end position="145"/>
    </location>
</feature>
<protein>
    <submittedName>
        <fullName evidence="3">Uncharacterized protein LOC120258010</fullName>
    </submittedName>
</protein>
<name>A0AB40B1W1_DIOCR</name>
<dbReference type="AlphaFoldDB" id="A0AB40B1W1"/>
<sequence>MATQNPNENQQMSYASPRAKLETFRVSQHLLLLHGNTPQPPNLYLPSINGQLVYARMAQGVPGAINLSASVFNNSSNGALRSESNEREHDTLPVRVQANEILNTQNLTPFPGNVPNYLTAPSDNNSIKCHQQQQQQQQQHQQQQQ</sequence>
<keyword evidence="2" id="KW-1185">Reference proteome</keyword>
<dbReference type="RefSeq" id="XP_039121280.1">
    <property type="nucleotide sequence ID" value="XM_039265346.1"/>
</dbReference>
<accession>A0AB40B1W1</accession>
<reference evidence="3" key="1">
    <citation type="submission" date="2025-08" db="UniProtKB">
        <authorList>
            <consortium name="RefSeq"/>
        </authorList>
    </citation>
    <scope>IDENTIFICATION</scope>
</reference>
<evidence type="ECO:0000313" key="2">
    <source>
        <dbReference type="Proteomes" id="UP001515500"/>
    </source>
</evidence>
<dbReference type="Proteomes" id="UP001515500">
    <property type="component" value="Chromosome 4"/>
</dbReference>
<evidence type="ECO:0000256" key="1">
    <source>
        <dbReference type="SAM" id="MobiDB-lite"/>
    </source>
</evidence>
<organism evidence="2 3">
    <name type="scientific">Dioscorea cayennensis subsp. rotundata</name>
    <name type="common">White Guinea yam</name>
    <name type="synonym">Dioscorea rotundata</name>
    <dbReference type="NCBI Taxonomy" id="55577"/>
    <lineage>
        <taxon>Eukaryota</taxon>
        <taxon>Viridiplantae</taxon>
        <taxon>Streptophyta</taxon>
        <taxon>Embryophyta</taxon>
        <taxon>Tracheophyta</taxon>
        <taxon>Spermatophyta</taxon>
        <taxon>Magnoliopsida</taxon>
        <taxon>Liliopsida</taxon>
        <taxon>Dioscoreales</taxon>
        <taxon>Dioscoreaceae</taxon>
        <taxon>Dioscorea</taxon>
    </lineage>
</organism>
<feature type="compositionally biased region" description="Low complexity" evidence="1">
    <location>
        <begin position="130"/>
        <end position="145"/>
    </location>
</feature>